<sequence>MPRLPTLHSYVKALREEGRRGMLADDPSLDLLLGFEKDNIEARRVKTYIRRLWLAFESSKKSPLPQLFFDVEAEKFAKEIEAWVSDLVKDEDRLAVEIAKDPVVLDAKTKEIRSAFLENIARTMLVTRGWGNQLWGHRRFCTSPLANEKREPGDDKPPEWPRDLDL</sequence>
<comment type="caution">
    <text evidence="2">The sequence shown here is derived from an EMBL/GenBank/DDBJ whole genome shotgun (WGS) entry which is preliminary data.</text>
</comment>
<dbReference type="AlphaFoldDB" id="A0A9W8WQ82"/>
<reference evidence="2" key="1">
    <citation type="submission" date="2022-10" db="EMBL/GenBank/DDBJ databases">
        <title>Tapping the CABI collections for fungal endophytes: first genome assemblies for Collariella, Neodidymelliopsis, Ascochyta clinopodiicola, Didymella pomorum, Didymosphaeria variabile, Neocosmospora piperis and Neocucurbitaria cava.</title>
        <authorList>
            <person name="Hill R."/>
        </authorList>
    </citation>
    <scope>NUCLEOTIDE SEQUENCE</scope>
    <source>
        <strain evidence="2">IMI 360193</strain>
    </source>
</reference>
<dbReference type="OrthoDB" id="3737620at2759"/>
<feature type="region of interest" description="Disordered" evidence="1">
    <location>
        <begin position="145"/>
        <end position="166"/>
    </location>
</feature>
<evidence type="ECO:0000313" key="3">
    <source>
        <dbReference type="Proteomes" id="UP001140562"/>
    </source>
</evidence>
<keyword evidence="3" id="KW-1185">Reference proteome</keyword>
<accession>A0A9W8WQ82</accession>
<dbReference type="EMBL" id="JAPEUV010000248">
    <property type="protein sequence ID" value="KAJ4329920.1"/>
    <property type="molecule type" value="Genomic_DNA"/>
</dbReference>
<evidence type="ECO:0000313" key="2">
    <source>
        <dbReference type="EMBL" id="KAJ4329920.1"/>
    </source>
</evidence>
<name>A0A9W8WQ82_9PLEO</name>
<feature type="compositionally biased region" description="Basic and acidic residues" evidence="1">
    <location>
        <begin position="147"/>
        <end position="166"/>
    </location>
</feature>
<protein>
    <submittedName>
        <fullName evidence="2">Uncharacterized protein</fullName>
    </submittedName>
</protein>
<dbReference type="Proteomes" id="UP001140562">
    <property type="component" value="Unassembled WGS sequence"/>
</dbReference>
<gene>
    <name evidence="2" type="ORF">N0V87_010454</name>
</gene>
<proteinExistence type="predicted"/>
<organism evidence="2 3">
    <name type="scientific">Didymella glomerata</name>
    <dbReference type="NCBI Taxonomy" id="749621"/>
    <lineage>
        <taxon>Eukaryota</taxon>
        <taxon>Fungi</taxon>
        <taxon>Dikarya</taxon>
        <taxon>Ascomycota</taxon>
        <taxon>Pezizomycotina</taxon>
        <taxon>Dothideomycetes</taxon>
        <taxon>Pleosporomycetidae</taxon>
        <taxon>Pleosporales</taxon>
        <taxon>Pleosporineae</taxon>
        <taxon>Didymellaceae</taxon>
        <taxon>Didymella</taxon>
    </lineage>
</organism>
<evidence type="ECO:0000256" key="1">
    <source>
        <dbReference type="SAM" id="MobiDB-lite"/>
    </source>
</evidence>